<dbReference type="AlphaFoldDB" id="A0A391NVN0"/>
<protein>
    <submittedName>
        <fullName evidence="2">Uncharacterized protein</fullName>
    </submittedName>
</protein>
<dbReference type="EMBL" id="BDIP01002818">
    <property type="protein sequence ID" value="GCA63248.1"/>
    <property type="molecule type" value="Genomic_DNA"/>
</dbReference>
<proteinExistence type="predicted"/>
<feature type="coiled-coil region" evidence="1">
    <location>
        <begin position="39"/>
        <end position="66"/>
    </location>
</feature>
<dbReference type="Proteomes" id="UP000265618">
    <property type="component" value="Unassembled WGS sequence"/>
</dbReference>
<comment type="caution">
    <text evidence="2">The sequence shown here is derived from an EMBL/GenBank/DDBJ whole genome shotgun (WGS) entry which is preliminary data.</text>
</comment>
<evidence type="ECO:0000313" key="3">
    <source>
        <dbReference type="Proteomes" id="UP000265618"/>
    </source>
</evidence>
<keyword evidence="1" id="KW-0175">Coiled coil</keyword>
<organism evidence="2 3">
    <name type="scientific">Kipferlia bialata</name>
    <dbReference type="NCBI Taxonomy" id="797122"/>
    <lineage>
        <taxon>Eukaryota</taxon>
        <taxon>Metamonada</taxon>
        <taxon>Carpediemonas-like organisms</taxon>
        <taxon>Kipferlia</taxon>
    </lineage>
</organism>
<keyword evidence="3" id="KW-1185">Reference proteome</keyword>
<evidence type="ECO:0000256" key="1">
    <source>
        <dbReference type="SAM" id="Coils"/>
    </source>
</evidence>
<gene>
    <name evidence="2" type="ORF">KIPB_008802</name>
</gene>
<name>A0A391NVN0_9EUKA</name>
<reference evidence="2 3" key="1">
    <citation type="journal article" date="2018" name="PLoS ONE">
        <title>The draft genome of Kipferlia bialata reveals reductive genome evolution in fornicate parasites.</title>
        <authorList>
            <person name="Tanifuji G."/>
            <person name="Takabayashi S."/>
            <person name="Kume K."/>
            <person name="Takagi M."/>
            <person name="Nakayama T."/>
            <person name="Kamikawa R."/>
            <person name="Inagaki Y."/>
            <person name="Hashimoto T."/>
        </authorList>
    </citation>
    <scope>NUCLEOTIDE SEQUENCE [LARGE SCALE GENOMIC DNA]</scope>
    <source>
        <strain evidence="2">NY0173</strain>
    </source>
</reference>
<sequence length="86" mass="9652">MAEPVKEPEGEDANMFDAEVLESATGSISTRTDLINREVTFLDSELSRMRNEMEEMEARMEQNKAKVKVPTCTLCCQPHSDTLGDI</sequence>
<evidence type="ECO:0000313" key="2">
    <source>
        <dbReference type="EMBL" id="GCA63248.1"/>
    </source>
</evidence>
<accession>A0A391NVN0</accession>